<proteinExistence type="predicted"/>
<dbReference type="RefSeq" id="WP_101251804.1">
    <property type="nucleotide sequence ID" value="NZ_PIUM01000021.1"/>
</dbReference>
<dbReference type="EMBL" id="PIUM01000021">
    <property type="protein sequence ID" value="PKU23314.1"/>
    <property type="molecule type" value="Genomic_DNA"/>
</dbReference>
<dbReference type="Pfam" id="PF09608">
    <property type="entry name" value="Alph_Pro_TM"/>
    <property type="match status" value="1"/>
</dbReference>
<keyword evidence="1" id="KW-0472">Membrane</keyword>
<evidence type="ECO:0000313" key="3">
    <source>
        <dbReference type="Proteomes" id="UP000233293"/>
    </source>
</evidence>
<keyword evidence="1" id="KW-0812">Transmembrane</keyword>
<name>A0A2N3PSF4_9PROT</name>
<accession>A0A2N3PSF4</accession>
<keyword evidence="3" id="KW-1185">Reference proteome</keyword>
<dbReference type="OrthoDB" id="9815212at2"/>
<dbReference type="InterPro" id="IPR019088">
    <property type="entry name" value="CHP02186-rel_TM"/>
</dbReference>
<sequence length="257" mass="27696">MTLGAGRLFFWVRLLLAAWIWPVFSGPAAAQGVDPLVVDLSDHLVAITTGFAGTSVLLFGAVEDDGDVVVVVRGPSQSELVRRKERMLGLWVNHAQAVIGDAPAYYRIATSRSLERVAGATVLARHQIGLDHLAMNVRRKDVRASDDDYRKALLRLKEGAGLYLRAPGSVSFIGRRLFRTEIDLPANVPTGVYSVEVYLMKNGEVASAQTTPLIISKIGLGAQVFDFAIHRAALYGLFAVLLAAAAGWLAAAAFRKG</sequence>
<protein>
    <recommendedName>
        <fullName evidence="4">TIGR02186 family protein</fullName>
    </recommendedName>
</protein>
<evidence type="ECO:0000313" key="2">
    <source>
        <dbReference type="EMBL" id="PKU23314.1"/>
    </source>
</evidence>
<evidence type="ECO:0000256" key="1">
    <source>
        <dbReference type="SAM" id="Phobius"/>
    </source>
</evidence>
<gene>
    <name evidence="2" type="ORF">CWS72_16895</name>
</gene>
<dbReference type="Proteomes" id="UP000233293">
    <property type="component" value="Unassembled WGS sequence"/>
</dbReference>
<keyword evidence="1" id="KW-1133">Transmembrane helix</keyword>
<feature type="transmembrane region" description="Helical" evidence="1">
    <location>
        <begin position="232"/>
        <end position="254"/>
    </location>
</feature>
<reference evidence="3" key="1">
    <citation type="submission" date="2017-12" db="EMBL/GenBank/DDBJ databases">
        <title>Draft genome sequence of Telmatospirillum siberiense 26-4b1T, an acidotolerant peatland alphaproteobacterium potentially involved in sulfur cycling.</title>
        <authorList>
            <person name="Hausmann B."/>
            <person name="Pjevac P."/>
            <person name="Schreck K."/>
            <person name="Herbold C.W."/>
            <person name="Daims H."/>
            <person name="Wagner M."/>
            <person name="Pester M."/>
            <person name="Loy A."/>
        </authorList>
    </citation>
    <scope>NUCLEOTIDE SEQUENCE [LARGE SCALE GENOMIC DNA]</scope>
    <source>
        <strain evidence="3">26-4b1</strain>
    </source>
</reference>
<evidence type="ECO:0008006" key="4">
    <source>
        <dbReference type="Google" id="ProtNLM"/>
    </source>
</evidence>
<comment type="caution">
    <text evidence="2">The sequence shown here is derived from an EMBL/GenBank/DDBJ whole genome shotgun (WGS) entry which is preliminary data.</text>
</comment>
<dbReference type="AlphaFoldDB" id="A0A2N3PSF4"/>
<organism evidence="2 3">
    <name type="scientific">Telmatospirillum siberiense</name>
    <dbReference type="NCBI Taxonomy" id="382514"/>
    <lineage>
        <taxon>Bacteria</taxon>
        <taxon>Pseudomonadati</taxon>
        <taxon>Pseudomonadota</taxon>
        <taxon>Alphaproteobacteria</taxon>
        <taxon>Rhodospirillales</taxon>
        <taxon>Rhodospirillaceae</taxon>
        <taxon>Telmatospirillum</taxon>
    </lineage>
</organism>